<gene>
    <name evidence="1" type="ORF">L6452_12537</name>
</gene>
<dbReference type="Proteomes" id="UP001055879">
    <property type="component" value="Linkage Group LG03"/>
</dbReference>
<proteinExistence type="predicted"/>
<reference evidence="1 2" key="2">
    <citation type="journal article" date="2022" name="Mol. Ecol. Resour.">
        <title>The genomes of chicory, endive, great burdock and yacon provide insights into Asteraceae paleo-polyploidization history and plant inulin production.</title>
        <authorList>
            <person name="Fan W."/>
            <person name="Wang S."/>
            <person name="Wang H."/>
            <person name="Wang A."/>
            <person name="Jiang F."/>
            <person name="Liu H."/>
            <person name="Zhao H."/>
            <person name="Xu D."/>
            <person name="Zhang Y."/>
        </authorList>
    </citation>
    <scope>NUCLEOTIDE SEQUENCE [LARGE SCALE GENOMIC DNA]</scope>
    <source>
        <strain evidence="2">cv. Niubang</strain>
    </source>
</reference>
<evidence type="ECO:0000313" key="1">
    <source>
        <dbReference type="EMBL" id="KAI3749020.1"/>
    </source>
</evidence>
<organism evidence="1 2">
    <name type="scientific">Arctium lappa</name>
    <name type="common">Greater burdock</name>
    <name type="synonym">Lappa major</name>
    <dbReference type="NCBI Taxonomy" id="4217"/>
    <lineage>
        <taxon>Eukaryota</taxon>
        <taxon>Viridiplantae</taxon>
        <taxon>Streptophyta</taxon>
        <taxon>Embryophyta</taxon>
        <taxon>Tracheophyta</taxon>
        <taxon>Spermatophyta</taxon>
        <taxon>Magnoliopsida</taxon>
        <taxon>eudicotyledons</taxon>
        <taxon>Gunneridae</taxon>
        <taxon>Pentapetalae</taxon>
        <taxon>asterids</taxon>
        <taxon>campanulids</taxon>
        <taxon>Asterales</taxon>
        <taxon>Asteraceae</taxon>
        <taxon>Carduoideae</taxon>
        <taxon>Cardueae</taxon>
        <taxon>Arctiinae</taxon>
        <taxon>Arctium</taxon>
    </lineage>
</organism>
<dbReference type="EMBL" id="CM042049">
    <property type="protein sequence ID" value="KAI3749020.1"/>
    <property type="molecule type" value="Genomic_DNA"/>
</dbReference>
<evidence type="ECO:0000313" key="2">
    <source>
        <dbReference type="Proteomes" id="UP001055879"/>
    </source>
</evidence>
<name>A0ACB9DRH4_ARCLA</name>
<keyword evidence="2" id="KW-1185">Reference proteome</keyword>
<sequence length="162" mass="18422">MARGRRVRLVRIPNERRQATFQKMKESCINSLQAIRQFCRAEACLIICDGPNDLGTNDANVWPSRQQAAAMVAKFTSMSQLEKSKNLVTQEKVIQGLLMEDKKKLEELTRKNDELELEEMMNELIVDPASIATAAYGKLNKLFPYIDGLKEKIDAFCIDLNV</sequence>
<reference evidence="2" key="1">
    <citation type="journal article" date="2022" name="Mol. Ecol. Resour.">
        <title>The genomes of chicory, endive, great burdock and yacon provide insights into Asteraceae palaeo-polyploidization history and plant inulin production.</title>
        <authorList>
            <person name="Fan W."/>
            <person name="Wang S."/>
            <person name="Wang H."/>
            <person name="Wang A."/>
            <person name="Jiang F."/>
            <person name="Liu H."/>
            <person name="Zhao H."/>
            <person name="Xu D."/>
            <person name="Zhang Y."/>
        </authorList>
    </citation>
    <scope>NUCLEOTIDE SEQUENCE [LARGE SCALE GENOMIC DNA]</scope>
    <source>
        <strain evidence="2">cv. Niubang</strain>
    </source>
</reference>
<accession>A0ACB9DRH4</accession>
<protein>
    <submittedName>
        <fullName evidence="1">Uncharacterized protein</fullName>
    </submittedName>
</protein>
<comment type="caution">
    <text evidence="1">The sequence shown here is derived from an EMBL/GenBank/DDBJ whole genome shotgun (WGS) entry which is preliminary data.</text>
</comment>